<dbReference type="InterPro" id="IPR029058">
    <property type="entry name" value="AB_hydrolase_fold"/>
</dbReference>
<dbReference type="EMBL" id="JACFXV010000062">
    <property type="protein sequence ID" value="MBA5778363.1"/>
    <property type="molecule type" value="Genomic_DNA"/>
</dbReference>
<dbReference type="PANTHER" id="PTHR43798:SF33">
    <property type="entry name" value="HYDROLASE, PUTATIVE (AFU_ORTHOLOGUE AFUA_2G14860)-RELATED"/>
    <property type="match status" value="1"/>
</dbReference>
<accession>A0A839AF80</accession>
<dbReference type="InterPro" id="IPR000073">
    <property type="entry name" value="AB_hydrolase_1"/>
</dbReference>
<feature type="domain" description="AB hydrolase-1" evidence="1">
    <location>
        <begin position="33"/>
        <end position="287"/>
    </location>
</feature>
<dbReference type="Proteomes" id="UP000541109">
    <property type="component" value="Unassembled WGS sequence"/>
</dbReference>
<comment type="caution">
    <text evidence="2">The sequence shown here is derived from an EMBL/GenBank/DDBJ whole genome shotgun (WGS) entry which is preliminary data.</text>
</comment>
<dbReference type="Gene3D" id="3.40.50.1820">
    <property type="entry name" value="alpha/beta hydrolase"/>
    <property type="match status" value="1"/>
</dbReference>
<protein>
    <submittedName>
        <fullName evidence="2">Alpha/beta hydrolase</fullName>
    </submittedName>
</protein>
<dbReference type="PRINTS" id="PR00111">
    <property type="entry name" value="ABHYDROLASE"/>
</dbReference>
<sequence>MQTDLPELFPGFRAGLVEGEGAEIFCRIGGSGPPVLLLHGYPQSHAMWHPIAARLAAEFTVVAADLRGYGASSAPRGDDGHVLYSKRAMGADMVRMMERLGFQRFAVVGHDRGGRVAYRMGFDHPDRLTRVAVLDILPTYAYWARMDWRYGMRMYHWMFLAQPKPMPERLIAGDSIAYLEHTLASWTKAKDLSAFDPRALEHYRAFYRQEARIHAVCEDYRAGATVDMAQDTADREAGRKIKVPLLSIYGEAGFGGGERSPAEVWGEWAQEVEAVGVDAGHFLIEEAPQATYAALRPFLAKDIQ</sequence>
<keyword evidence="3" id="KW-1185">Reference proteome</keyword>
<dbReference type="SUPFAM" id="SSF53474">
    <property type="entry name" value="alpha/beta-Hydrolases"/>
    <property type="match status" value="1"/>
</dbReference>
<evidence type="ECO:0000313" key="2">
    <source>
        <dbReference type="EMBL" id="MBA5778363.1"/>
    </source>
</evidence>
<dbReference type="PANTHER" id="PTHR43798">
    <property type="entry name" value="MONOACYLGLYCEROL LIPASE"/>
    <property type="match status" value="1"/>
</dbReference>
<keyword evidence="2" id="KW-0378">Hydrolase</keyword>
<evidence type="ECO:0000313" key="3">
    <source>
        <dbReference type="Proteomes" id="UP000541109"/>
    </source>
</evidence>
<dbReference type="Pfam" id="PF00561">
    <property type="entry name" value="Abhydrolase_1"/>
    <property type="match status" value="1"/>
</dbReference>
<name>A0A839AF80_9HYPH</name>
<reference evidence="2 3" key="1">
    <citation type="submission" date="2020-07" db="EMBL/GenBank/DDBJ databases">
        <title>Stappia sp., F7233, whole genome shotgun sequencing project.</title>
        <authorList>
            <person name="Jiang S."/>
            <person name="Liu Z.W."/>
            <person name="Du Z.J."/>
        </authorList>
    </citation>
    <scope>NUCLEOTIDE SEQUENCE [LARGE SCALE GENOMIC DNA]</scope>
    <source>
        <strain evidence="2 3">F7233</strain>
    </source>
</reference>
<dbReference type="AlphaFoldDB" id="A0A839AF80"/>
<gene>
    <name evidence="2" type="ORF">H2509_14635</name>
</gene>
<evidence type="ECO:0000259" key="1">
    <source>
        <dbReference type="Pfam" id="PF00561"/>
    </source>
</evidence>
<dbReference type="GO" id="GO:0016020">
    <property type="term" value="C:membrane"/>
    <property type="evidence" value="ECO:0007669"/>
    <property type="project" value="TreeGrafter"/>
</dbReference>
<proteinExistence type="predicted"/>
<dbReference type="InterPro" id="IPR050266">
    <property type="entry name" value="AB_hydrolase_sf"/>
</dbReference>
<dbReference type="GO" id="GO:0016787">
    <property type="term" value="F:hydrolase activity"/>
    <property type="evidence" value="ECO:0007669"/>
    <property type="project" value="UniProtKB-KW"/>
</dbReference>
<organism evidence="2 3">
    <name type="scientific">Stappia albiluteola</name>
    <dbReference type="NCBI Taxonomy" id="2758565"/>
    <lineage>
        <taxon>Bacteria</taxon>
        <taxon>Pseudomonadati</taxon>
        <taxon>Pseudomonadota</taxon>
        <taxon>Alphaproteobacteria</taxon>
        <taxon>Hyphomicrobiales</taxon>
        <taxon>Stappiaceae</taxon>
        <taxon>Stappia</taxon>
    </lineage>
</organism>